<name>A0A086Y8Y2_9RHOB</name>
<dbReference type="PANTHER" id="PTHR11575">
    <property type="entry name" value="5'-NUCLEOTIDASE-RELATED"/>
    <property type="match status" value="1"/>
</dbReference>
<evidence type="ECO:0000259" key="5">
    <source>
        <dbReference type="Pfam" id="PF02872"/>
    </source>
</evidence>
<dbReference type="eggNOG" id="COG0737">
    <property type="taxonomic scope" value="Bacteria"/>
</dbReference>
<evidence type="ECO:0000259" key="4">
    <source>
        <dbReference type="Pfam" id="PF00149"/>
    </source>
</evidence>
<dbReference type="PROSITE" id="PS00786">
    <property type="entry name" value="5_NUCLEOTIDASE_2"/>
    <property type="match status" value="1"/>
</dbReference>
<dbReference type="PROSITE" id="PS00785">
    <property type="entry name" value="5_NUCLEOTIDASE_1"/>
    <property type="match status" value="1"/>
</dbReference>
<dbReference type="STRING" id="1105367.CG50_03205"/>
<dbReference type="EMBL" id="JFZB01000001">
    <property type="protein sequence ID" value="KFI30732.1"/>
    <property type="molecule type" value="Genomic_DNA"/>
</dbReference>
<comment type="similarity">
    <text evidence="1 3">Belongs to the 5'-nucleotidase family.</text>
</comment>
<dbReference type="Gene3D" id="3.60.21.10">
    <property type="match status" value="1"/>
</dbReference>
<dbReference type="PANTHER" id="PTHR11575:SF6">
    <property type="entry name" value="2',3'-CYCLIC-NUCLEOTIDE 2'-PHOSPHODIESTERASE_3'-NUCLEOTIDASE"/>
    <property type="match status" value="1"/>
</dbReference>
<accession>A0A086Y8Y2</accession>
<dbReference type="Gene3D" id="3.90.780.10">
    <property type="entry name" value="5'-Nucleotidase, C-terminal domain"/>
    <property type="match status" value="1"/>
</dbReference>
<evidence type="ECO:0000256" key="1">
    <source>
        <dbReference type="ARBA" id="ARBA00006654"/>
    </source>
</evidence>
<evidence type="ECO:0000256" key="2">
    <source>
        <dbReference type="ARBA" id="ARBA00022729"/>
    </source>
</evidence>
<gene>
    <name evidence="6" type="ORF">CG50_03205</name>
</gene>
<evidence type="ECO:0000313" key="6">
    <source>
        <dbReference type="EMBL" id="KFI30732.1"/>
    </source>
</evidence>
<dbReference type="AlphaFoldDB" id="A0A086Y8Y2"/>
<dbReference type="GO" id="GO:0016788">
    <property type="term" value="F:hydrolase activity, acting on ester bonds"/>
    <property type="evidence" value="ECO:0007669"/>
    <property type="project" value="InterPro"/>
</dbReference>
<keyword evidence="3" id="KW-0547">Nucleotide-binding</keyword>
<feature type="domain" description="5'-Nucleotidase C-terminal" evidence="5">
    <location>
        <begin position="363"/>
        <end position="558"/>
    </location>
</feature>
<dbReference type="GO" id="GO:0046872">
    <property type="term" value="F:metal ion binding"/>
    <property type="evidence" value="ECO:0007669"/>
    <property type="project" value="InterPro"/>
</dbReference>
<keyword evidence="2" id="KW-0732">Signal</keyword>
<protein>
    <submittedName>
        <fullName evidence="6">Uncharacterized protein</fullName>
    </submittedName>
</protein>
<organism evidence="6 7">
    <name type="scientific">Paenirhodobacter enshiensis</name>
    <dbReference type="NCBI Taxonomy" id="1105367"/>
    <lineage>
        <taxon>Bacteria</taxon>
        <taxon>Pseudomonadati</taxon>
        <taxon>Pseudomonadota</taxon>
        <taxon>Alphaproteobacteria</taxon>
        <taxon>Rhodobacterales</taxon>
        <taxon>Rhodobacter group</taxon>
        <taxon>Paenirhodobacter</taxon>
    </lineage>
</organism>
<sequence>MELRILATTDLHGHLRGHDYATGLPTPDTGLARIASLIAEARAEHPNTLLFDNGDFLQGTPLVDYWGQSRGLSETEIHPMIAAMNALGYDAGMIGNHEFNFGLDYLVRVLRDARHPLLLSNMTALEAGWRQAERRRWPQPQWPVLRWPVLPSTILKRSFRARDGQRHGLRIGIIGLLPPEATEGDRPRLADRLGARGMAEAAQLIVPQLRAAGADIVIALAHTGIEPLRPEGAMPSENLALALAAVEGIDALICGHSHMPFPTPNAPDSPADLACGIDAGRGLLNGRPAVLPGRWGSHLGVIDLVLRRDGDGRWRPSESQAGLRPVARRTGPQSLVSVVREHPRVVTLATPAHNEMIDRLSRVIGRTDRPLTSFFATVAPCAALDVVADVQAGFIRARLAGTAEGELPLLSAVAPSKAGGRGGPRHYVDIPAGPVTMRDVIDLYGYPNLASALCVTGEELADWLEHAAGAFLRIAPGATDATLMNPAFPCYNFDTISGLSYEIDLTQPARFTPGGCLADPGARRIRALCHAGQPVTPGQRFIVATNTYRSSGAGGFPRVAASPILFGDEANLRDLVLQHAEAHGGFRPRARHNWRFTPLPGATVTFDTAPAARGRLHEAEGARLEEIGLTAQGFLKLRMTL</sequence>
<feature type="domain" description="Calcineurin-like phosphoesterase" evidence="4">
    <location>
        <begin position="3"/>
        <end position="260"/>
    </location>
</feature>
<evidence type="ECO:0000256" key="3">
    <source>
        <dbReference type="RuleBase" id="RU362119"/>
    </source>
</evidence>
<dbReference type="GO" id="GO:0009166">
    <property type="term" value="P:nucleotide catabolic process"/>
    <property type="evidence" value="ECO:0007669"/>
    <property type="project" value="InterPro"/>
</dbReference>
<dbReference type="InterPro" id="IPR006179">
    <property type="entry name" value="5_nucleotidase/apyrase"/>
</dbReference>
<dbReference type="InterPro" id="IPR004843">
    <property type="entry name" value="Calcineurin-like_PHP"/>
</dbReference>
<keyword evidence="7" id="KW-1185">Reference proteome</keyword>
<reference evidence="6 7" key="1">
    <citation type="submission" date="2014-03" db="EMBL/GenBank/DDBJ databases">
        <title>Genome of Paenirhodobacter enshiensis DW2-9.</title>
        <authorList>
            <person name="Wang D."/>
            <person name="Wang G."/>
        </authorList>
    </citation>
    <scope>NUCLEOTIDE SEQUENCE [LARGE SCALE GENOMIC DNA]</scope>
    <source>
        <strain evidence="6 7">DW2-9</strain>
    </source>
</reference>
<proteinExistence type="inferred from homology"/>
<dbReference type="NCBIfam" id="NF006938">
    <property type="entry name" value="PRK09420.1"/>
    <property type="match status" value="1"/>
</dbReference>
<dbReference type="SUPFAM" id="SSF56300">
    <property type="entry name" value="Metallo-dependent phosphatases"/>
    <property type="match status" value="1"/>
</dbReference>
<dbReference type="InterPro" id="IPR036907">
    <property type="entry name" value="5'-Nucleotdase_C_sf"/>
</dbReference>
<dbReference type="GO" id="GO:0030288">
    <property type="term" value="C:outer membrane-bounded periplasmic space"/>
    <property type="evidence" value="ECO:0007669"/>
    <property type="project" value="TreeGrafter"/>
</dbReference>
<evidence type="ECO:0000313" key="7">
    <source>
        <dbReference type="Proteomes" id="UP000028824"/>
    </source>
</evidence>
<dbReference type="Proteomes" id="UP000028824">
    <property type="component" value="Unassembled WGS sequence"/>
</dbReference>
<keyword evidence="3" id="KW-0378">Hydrolase</keyword>
<dbReference type="GO" id="GO:0000166">
    <property type="term" value="F:nucleotide binding"/>
    <property type="evidence" value="ECO:0007669"/>
    <property type="project" value="UniProtKB-KW"/>
</dbReference>
<dbReference type="Pfam" id="PF02872">
    <property type="entry name" value="5_nucleotid_C"/>
    <property type="match status" value="1"/>
</dbReference>
<dbReference type="SUPFAM" id="SSF55816">
    <property type="entry name" value="5'-nucleotidase (syn. UDP-sugar hydrolase), C-terminal domain"/>
    <property type="match status" value="1"/>
</dbReference>
<dbReference type="InterPro" id="IPR029052">
    <property type="entry name" value="Metallo-depent_PP-like"/>
</dbReference>
<dbReference type="Pfam" id="PF00149">
    <property type="entry name" value="Metallophos"/>
    <property type="match status" value="1"/>
</dbReference>
<dbReference type="InterPro" id="IPR008334">
    <property type="entry name" value="5'-Nucleotdase_C"/>
</dbReference>
<dbReference type="InterPro" id="IPR006146">
    <property type="entry name" value="5'-Nucleotdase_CS"/>
</dbReference>
<dbReference type="PRINTS" id="PR01607">
    <property type="entry name" value="APYRASEFAMLY"/>
</dbReference>
<comment type="caution">
    <text evidence="6">The sequence shown here is derived from an EMBL/GenBank/DDBJ whole genome shotgun (WGS) entry which is preliminary data.</text>
</comment>